<keyword evidence="1" id="KW-0472">Membrane</keyword>
<dbReference type="Pfam" id="PF02098">
    <property type="entry name" value="His_binding"/>
    <property type="match status" value="1"/>
</dbReference>
<dbReference type="InterPro" id="IPR002970">
    <property type="entry name" value="Tick_his-bd"/>
</dbReference>
<keyword evidence="1" id="KW-1133">Transmembrane helix</keyword>
<evidence type="ECO:0000313" key="2">
    <source>
        <dbReference type="EMBL" id="JAC24179.1"/>
    </source>
</evidence>
<feature type="transmembrane region" description="Helical" evidence="1">
    <location>
        <begin position="6"/>
        <end position="25"/>
    </location>
</feature>
<keyword evidence="1" id="KW-0812">Transmembrane</keyword>
<accession>A0A023FS05</accession>
<dbReference type="SUPFAM" id="SSF50814">
    <property type="entry name" value="Lipocalins"/>
    <property type="match status" value="1"/>
</dbReference>
<reference evidence="2" key="1">
    <citation type="submission" date="2014-03" db="EMBL/GenBank/DDBJ databases">
        <title>The sialotranscriptome of Amblyomma triste, Amblyomma parvum and Amblyomma cajennense ticks, uncovered by 454-based RNA-seq.</title>
        <authorList>
            <person name="Garcia G.R."/>
            <person name="Gardinassi L.G."/>
            <person name="Ribeiro J.M."/>
            <person name="Anatriello E."/>
            <person name="Ferreira B.R."/>
            <person name="Moreira H.N."/>
            <person name="Mafra C."/>
            <person name="Olegario M.M."/>
            <person name="Szabo P.J."/>
            <person name="Miranda-Santos I.K."/>
            <person name="Maruyama S.R."/>
        </authorList>
    </citation>
    <scope>NUCLEOTIDE SEQUENCE</scope>
    <source>
        <strain evidence="2">Uberlandia</strain>
        <tissue evidence="2">Salivary glands</tissue>
    </source>
</reference>
<feature type="non-terminal residue" evidence="2">
    <location>
        <position position="1"/>
    </location>
</feature>
<dbReference type="GO" id="GO:0030682">
    <property type="term" value="P:symbiont-mediated perturbation of host defenses"/>
    <property type="evidence" value="ECO:0007669"/>
    <property type="project" value="InterPro"/>
</dbReference>
<dbReference type="InterPro" id="IPR012674">
    <property type="entry name" value="Calycin"/>
</dbReference>
<protein>
    <recommendedName>
        <fullName evidence="3">Lipocalin</fullName>
    </recommendedName>
</protein>
<name>A0A023FS05_AMBCJ</name>
<evidence type="ECO:0000256" key="1">
    <source>
        <dbReference type="SAM" id="Phobius"/>
    </source>
</evidence>
<dbReference type="GO" id="GO:0043176">
    <property type="term" value="F:amine binding"/>
    <property type="evidence" value="ECO:0007669"/>
    <property type="project" value="InterPro"/>
</dbReference>
<dbReference type="Gene3D" id="2.40.128.20">
    <property type="match status" value="1"/>
</dbReference>
<dbReference type="EMBL" id="GBBK01000303">
    <property type="protein sequence ID" value="JAC24179.1"/>
    <property type="molecule type" value="mRNA"/>
</dbReference>
<proteinExistence type="evidence at transcript level"/>
<organism evidence="2">
    <name type="scientific">Amblyomma cajennense</name>
    <name type="common">Cayenne tick</name>
    <name type="synonym">Acarus cajennensis</name>
    <dbReference type="NCBI Taxonomy" id="34607"/>
    <lineage>
        <taxon>Eukaryota</taxon>
        <taxon>Metazoa</taxon>
        <taxon>Ecdysozoa</taxon>
        <taxon>Arthropoda</taxon>
        <taxon>Chelicerata</taxon>
        <taxon>Arachnida</taxon>
        <taxon>Acari</taxon>
        <taxon>Parasitiformes</taxon>
        <taxon>Ixodida</taxon>
        <taxon>Ixodoidea</taxon>
        <taxon>Ixodidae</taxon>
        <taxon>Amblyomminae</taxon>
        <taxon>Amblyomma</taxon>
    </lineage>
</organism>
<dbReference type="AlphaFoldDB" id="A0A023FS05"/>
<sequence>QDSCTTAMTTLFAATFAAFIIAPFLTSSGENSINNETEIAWKFISGNWSNMYLKHRNFLTDSEKRDNIKCTTAMKMCLINNTQSAVYETRWYNVTANKTYKISSWYDTNGSVLSATHTYGNLTETDNYTFVFTDGNCAVTLVPNYDKAANNCYPACELWVQEGSIQDNNTSCDDVYNTTCGQQKITIYNETYCEIMNNGSML</sequence>
<evidence type="ECO:0008006" key="3">
    <source>
        <dbReference type="Google" id="ProtNLM"/>
    </source>
</evidence>